<name>A0A3M7Q1K8_BRAPC</name>
<comment type="caution">
    <text evidence="2">The sequence shown here is derived from an EMBL/GenBank/DDBJ whole genome shotgun (WGS) entry which is preliminary data.</text>
</comment>
<accession>A0A3M7Q1K8</accession>
<dbReference type="AlphaFoldDB" id="A0A3M7Q1K8"/>
<feature type="region of interest" description="Disordered" evidence="1">
    <location>
        <begin position="1"/>
        <end position="55"/>
    </location>
</feature>
<keyword evidence="3" id="KW-1185">Reference proteome</keyword>
<sequence>MSRRKAASQALELLRNADDTQSVASDDDDNDDFDNDFEDEMETTNQPKAEYDSDENSDNEILLVLISLSKSSLSLRNDIKRLVLSLIEAVYRDLKRSYIKYKWCNRNLIRQLMISPELSSVMSPILRSLINMGG</sequence>
<feature type="compositionally biased region" description="Acidic residues" evidence="1">
    <location>
        <begin position="25"/>
        <end position="42"/>
    </location>
</feature>
<gene>
    <name evidence="2" type="ORF">BpHYR1_035699</name>
</gene>
<evidence type="ECO:0000313" key="2">
    <source>
        <dbReference type="EMBL" id="RNA05307.1"/>
    </source>
</evidence>
<evidence type="ECO:0000256" key="1">
    <source>
        <dbReference type="SAM" id="MobiDB-lite"/>
    </source>
</evidence>
<protein>
    <submittedName>
        <fullName evidence="2">Uncharacterized protein</fullName>
    </submittedName>
</protein>
<dbReference type="Proteomes" id="UP000276133">
    <property type="component" value="Unassembled WGS sequence"/>
</dbReference>
<dbReference type="EMBL" id="REGN01007778">
    <property type="protein sequence ID" value="RNA05307.1"/>
    <property type="molecule type" value="Genomic_DNA"/>
</dbReference>
<reference evidence="2 3" key="1">
    <citation type="journal article" date="2018" name="Sci. Rep.">
        <title>Genomic signatures of local adaptation to the degree of environmental predictability in rotifers.</title>
        <authorList>
            <person name="Franch-Gras L."/>
            <person name="Hahn C."/>
            <person name="Garcia-Roger E.M."/>
            <person name="Carmona M.J."/>
            <person name="Serra M."/>
            <person name="Gomez A."/>
        </authorList>
    </citation>
    <scope>NUCLEOTIDE SEQUENCE [LARGE SCALE GENOMIC DNA]</scope>
    <source>
        <strain evidence="2">HYR1</strain>
    </source>
</reference>
<proteinExistence type="predicted"/>
<organism evidence="2 3">
    <name type="scientific">Brachionus plicatilis</name>
    <name type="common">Marine rotifer</name>
    <name type="synonym">Brachionus muelleri</name>
    <dbReference type="NCBI Taxonomy" id="10195"/>
    <lineage>
        <taxon>Eukaryota</taxon>
        <taxon>Metazoa</taxon>
        <taxon>Spiralia</taxon>
        <taxon>Gnathifera</taxon>
        <taxon>Rotifera</taxon>
        <taxon>Eurotatoria</taxon>
        <taxon>Monogononta</taxon>
        <taxon>Pseudotrocha</taxon>
        <taxon>Ploima</taxon>
        <taxon>Brachionidae</taxon>
        <taxon>Brachionus</taxon>
    </lineage>
</organism>
<evidence type="ECO:0000313" key="3">
    <source>
        <dbReference type="Proteomes" id="UP000276133"/>
    </source>
</evidence>